<proteinExistence type="predicted"/>
<protein>
    <submittedName>
        <fullName evidence="2">Uncharacterized protein</fullName>
    </submittedName>
</protein>
<organism evidence="2 3">
    <name type="scientific">Adonisia turfae CCMR0082</name>
    <dbReference type="NCBI Taxonomy" id="2304604"/>
    <lineage>
        <taxon>Bacteria</taxon>
        <taxon>Bacillati</taxon>
        <taxon>Cyanobacteriota</taxon>
        <taxon>Adonisia</taxon>
        <taxon>Adonisia turfae</taxon>
    </lineage>
</organism>
<name>A0A6M0SJ08_9CYAN</name>
<feature type="region of interest" description="Disordered" evidence="1">
    <location>
        <begin position="40"/>
        <end position="60"/>
    </location>
</feature>
<reference evidence="2 3" key="1">
    <citation type="journal article" date="2020" name="Microb. Ecol.">
        <title>Ecogenomics of the Marine Benthic Filamentous Cyanobacterium Adonisia.</title>
        <authorList>
            <person name="Walter J.M."/>
            <person name="Coutinho F.H."/>
            <person name="Leomil L."/>
            <person name="Hargreaves P.I."/>
            <person name="Campeao M.E."/>
            <person name="Vieira V.V."/>
            <person name="Silva B.S."/>
            <person name="Fistarol G.O."/>
            <person name="Salomon P.S."/>
            <person name="Sawabe T."/>
            <person name="Mino S."/>
            <person name="Hosokawa M."/>
            <person name="Miyashita H."/>
            <person name="Maruyama F."/>
            <person name="van Verk M.C."/>
            <person name="Dutilh B.E."/>
            <person name="Thompson C.C."/>
            <person name="Thompson F.L."/>
        </authorList>
    </citation>
    <scope>NUCLEOTIDE SEQUENCE [LARGE SCALE GENOMIC DNA]</scope>
    <source>
        <strain evidence="2 3">CCMR0082</strain>
    </source>
</reference>
<dbReference type="EMBL" id="QZCE01000002">
    <property type="protein sequence ID" value="NEZ68314.1"/>
    <property type="molecule type" value="Genomic_DNA"/>
</dbReference>
<evidence type="ECO:0000313" key="3">
    <source>
        <dbReference type="Proteomes" id="UP000473574"/>
    </source>
</evidence>
<evidence type="ECO:0000313" key="2">
    <source>
        <dbReference type="EMBL" id="NEZ68314.1"/>
    </source>
</evidence>
<accession>A0A6M0SJ08</accession>
<evidence type="ECO:0000256" key="1">
    <source>
        <dbReference type="SAM" id="MobiDB-lite"/>
    </source>
</evidence>
<dbReference type="RefSeq" id="WP_163671544.1">
    <property type="nucleotide sequence ID" value="NZ_QZCE01000002.1"/>
</dbReference>
<dbReference type="AlphaFoldDB" id="A0A6M0SJ08"/>
<sequence>MIGTIPAQTLSPQQEIIIDAPQELQIEDVNIKFRDGSVTVTNEGSQPVNIAGSRRTGGDD</sequence>
<dbReference type="Proteomes" id="UP000473574">
    <property type="component" value="Unassembled WGS sequence"/>
</dbReference>
<comment type="caution">
    <text evidence="2">The sequence shown here is derived from an EMBL/GenBank/DDBJ whole genome shotgun (WGS) entry which is preliminary data.</text>
</comment>
<gene>
    <name evidence="2" type="ORF">D0962_37240</name>
</gene>